<dbReference type="OMA" id="MIKNYRQ"/>
<gene>
    <name evidence="4" type="ORF">AK812_SmicGene13146</name>
</gene>
<dbReference type="SUPFAM" id="SSF48445">
    <property type="entry name" value="14-3-3 protein"/>
    <property type="match status" value="1"/>
</dbReference>
<dbReference type="CDD" id="cd08774">
    <property type="entry name" value="14-3-3"/>
    <property type="match status" value="1"/>
</dbReference>
<feature type="site" description="Interaction with phosphoserine on interacting protein" evidence="2">
    <location>
        <position position="58"/>
    </location>
</feature>
<name>A0A1Q9E8W0_SYMMI</name>
<dbReference type="InterPro" id="IPR000308">
    <property type="entry name" value="14-3-3"/>
</dbReference>
<reference evidence="4 5" key="1">
    <citation type="submission" date="2016-02" db="EMBL/GenBank/DDBJ databases">
        <title>Genome analysis of coral dinoflagellate symbionts highlights evolutionary adaptations to a symbiotic lifestyle.</title>
        <authorList>
            <person name="Aranda M."/>
            <person name="Li Y."/>
            <person name="Liew Y.J."/>
            <person name="Baumgarten S."/>
            <person name="Simakov O."/>
            <person name="Wilson M."/>
            <person name="Piel J."/>
            <person name="Ashoor H."/>
            <person name="Bougouffa S."/>
            <person name="Bajic V.B."/>
            <person name="Ryu T."/>
            <person name="Ravasi T."/>
            <person name="Bayer T."/>
            <person name="Micklem G."/>
            <person name="Kim H."/>
            <person name="Bhak J."/>
            <person name="Lajeunesse T.C."/>
            <person name="Voolstra C.R."/>
        </authorList>
    </citation>
    <scope>NUCLEOTIDE SEQUENCE [LARGE SCALE GENOMIC DNA]</scope>
    <source>
        <strain evidence="4 5">CCMP2467</strain>
    </source>
</reference>
<dbReference type="InterPro" id="IPR023410">
    <property type="entry name" value="14-3-3_domain"/>
</dbReference>
<dbReference type="AlphaFoldDB" id="A0A1Q9E8W0"/>
<sequence>MLAQREKQIYLARLAEQAERYDEMADHMRHVVEAGGELTPEEGQMLSVAYKNKVGIQRAAWRVVDATMQKETEVGHLEEASYAAEYKKQAMFAGVRTCEEVLRMLETDLLPNATHQETRVFYLKMRADYYRYIAEFHPEISECREKAQWASQEAYAACQEGLSPTHPIRLGMCLSQAAFHCEILGQTSAAVQMGKKALDEALTQIDDVPEEHYKDVVLIMSVLRDNLALWTTDMQSC</sequence>
<protein>
    <submittedName>
        <fullName evidence="4">14-3-3 protein</fullName>
    </submittedName>
</protein>
<dbReference type="PANTHER" id="PTHR18860">
    <property type="entry name" value="14-3-3 PROTEIN"/>
    <property type="match status" value="1"/>
</dbReference>
<evidence type="ECO:0000256" key="1">
    <source>
        <dbReference type="ARBA" id="ARBA00006141"/>
    </source>
</evidence>
<organism evidence="4 5">
    <name type="scientific">Symbiodinium microadriaticum</name>
    <name type="common">Dinoflagellate</name>
    <name type="synonym">Zooxanthella microadriatica</name>
    <dbReference type="NCBI Taxonomy" id="2951"/>
    <lineage>
        <taxon>Eukaryota</taxon>
        <taxon>Sar</taxon>
        <taxon>Alveolata</taxon>
        <taxon>Dinophyceae</taxon>
        <taxon>Suessiales</taxon>
        <taxon>Symbiodiniaceae</taxon>
        <taxon>Symbiodinium</taxon>
    </lineage>
</organism>
<dbReference type="PIRSF" id="PIRSF000868">
    <property type="entry name" value="14-3-3"/>
    <property type="match status" value="1"/>
</dbReference>
<accession>A0A1Q9E8W0</accession>
<dbReference type="Proteomes" id="UP000186817">
    <property type="component" value="Unassembled WGS sequence"/>
</dbReference>
<evidence type="ECO:0000313" key="4">
    <source>
        <dbReference type="EMBL" id="OLQ03851.1"/>
    </source>
</evidence>
<dbReference type="PRINTS" id="PR00305">
    <property type="entry name" value="1433ZETA"/>
</dbReference>
<evidence type="ECO:0000259" key="3">
    <source>
        <dbReference type="SMART" id="SM00101"/>
    </source>
</evidence>
<feature type="site" description="Interaction with phosphoserine on interacting protein" evidence="2">
    <location>
        <position position="131"/>
    </location>
</feature>
<dbReference type="OrthoDB" id="10260625at2759"/>
<proteinExistence type="inferred from homology"/>
<dbReference type="InterPro" id="IPR036815">
    <property type="entry name" value="14-3-3_dom_sf"/>
</dbReference>
<dbReference type="Pfam" id="PF00244">
    <property type="entry name" value="14-3-3"/>
    <property type="match status" value="1"/>
</dbReference>
<keyword evidence="5" id="KW-1185">Reference proteome</keyword>
<evidence type="ECO:0000313" key="5">
    <source>
        <dbReference type="Proteomes" id="UP000186817"/>
    </source>
</evidence>
<feature type="domain" description="14-3-3" evidence="3">
    <location>
        <begin position="5"/>
        <end position="236"/>
    </location>
</feature>
<dbReference type="EMBL" id="LSRX01000225">
    <property type="protein sequence ID" value="OLQ03851.1"/>
    <property type="molecule type" value="Genomic_DNA"/>
</dbReference>
<comment type="similarity">
    <text evidence="1">Belongs to the 14-3-3 family.</text>
</comment>
<evidence type="ECO:0000256" key="2">
    <source>
        <dbReference type="PIRSR" id="PIRSR000868-1"/>
    </source>
</evidence>
<comment type="caution">
    <text evidence="4">The sequence shown here is derived from an EMBL/GenBank/DDBJ whole genome shotgun (WGS) entry which is preliminary data.</text>
</comment>
<dbReference type="SMART" id="SM00101">
    <property type="entry name" value="14_3_3"/>
    <property type="match status" value="1"/>
</dbReference>
<dbReference type="Gene3D" id="1.20.190.20">
    <property type="entry name" value="14-3-3 domain"/>
    <property type="match status" value="1"/>
</dbReference>